<evidence type="ECO:0000259" key="8">
    <source>
        <dbReference type="Pfam" id="PF10659"/>
    </source>
</evidence>
<feature type="domain" description="Trypanosome variant surface glycoprotein C-terminal" evidence="8">
    <location>
        <begin position="159"/>
        <end position="247"/>
    </location>
</feature>
<evidence type="ECO:0000313" key="9">
    <source>
        <dbReference type="EMBL" id="AGH59662.1"/>
    </source>
</evidence>
<evidence type="ECO:0000256" key="3">
    <source>
        <dbReference type="ARBA" id="ARBA00022475"/>
    </source>
</evidence>
<dbReference type="EMBL" id="KC612231">
    <property type="protein sequence ID" value="AGH59662.1"/>
    <property type="molecule type" value="Genomic_DNA"/>
</dbReference>
<dbReference type="VEuPathDB" id="TriTrypDB:Tb427_000214200"/>
<keyword evidence="5" id="KW-0472">Membrane</keyword>
<accession>M4SYA1</accession>
<evidence type="ECO:0000256" key="1">
    <source>
        <dbReference type="ARBA" id="ARBA00002523"/>
    </source>
</evidence>
<dbReference type="GO" id="GO:0005886">
    <property type="term" value="C:plasma membrane"/>
    <property type="evidence" value="ECO:0007669"/>
    <property type="project" value="UniProtKB-SubCell"/>
</dbReference>
<dbReference type="AlphaFoldDB" id="M4SYA1"/>
<protein>
    <submittedName>
        <fullName evidence="9">Variant surface glycoprotein 3638</fullName>
    </submittedName>
</protein>
<keyword evidence="4" id="KW-0336">GPI-anchor</keyword>
<dbReference type="Pfam" id="PF10659">
    <property type="entry name" value="Trypan_glycop_C"/>
    <property type="match status" value="1"/>
</dbReference>
<organism evidence="9">
    <name type="scientific">Trypanosoma brucei</name>
    <dbReference type="NCBI Taxonomy" id="5691"/>
    <lineage>
        <taxon>Eukaryota</taxon>
        <taxon>Discoba</taxon>
        <taxon>Euglenozoa</taxon>
        <taxon>Kinetoplastea</taxon>
        <taxon>Metakinetoplastina</taxon>
        <taxon>Trypanosomatida</taxon>
        <taxon>Trypanosomatidae</taxon>
        <taxon>Trypanosoma</taxon>
    </lineage>
</organism>
<reference evidence="9" key="2">
    <citation type="journal article" date="2014" name="Mol. Biochem. Parasitol.">
        <title>Capturing the variant surface glycoprotein repertoire (the VSGnome) of Trypanosoma brucei Lister 427.</title>
        <authorList>
            <person name="Cross G.A."/>
            <person name="Kim H.S."/>
            <person name="Wickstead B."/>
        </authorList>
    </citation>
    <scope>NUCLEOTIDE SEQUENCE</scope>
    <source>
        <strain evidence="9">Lister 427</strain>
    </source>
</reference>
<name>M4SYA1_9TRYP</name>
<evidence type="ECO:0000256" key="5">
    <source>
        <dbReference type="ARBA" id="ARBA00023136"/>
    </source>
</evidence>
<evidence type="ECO:0000256" key="4">
    <source>
        <dbReference type="ARBA" id="ARBA00022622"/>
    </source>
</evidence>
<comment type="subcellular location">
    <subcellularLocation>
        <location evidence="2">Cell membrane</location>
        <topology evidence="2">Lipid-anchor</topology>
        <topology evidence="2">GPI-anchor</topology>
    </subcellularLocation>
</comment>
<dbReference type="GO" id="GO:0098552">
    <property type="term" value="C:side of membrane"/>
    <property type="evidence" value="ECO:0007669"/>
    <property type="project" value="UniProtKB-KW"/>
</dbReference>
<evidence type="ECO:0000256" key="7">
    <source>
        <dbReference type="ARBA" id="ARBA00023288"/>
    </source>
</evidence>
<proteinExistence type="predicted"/>
<keyword evidence="7" id="KW-0449">Lipoprotein</keyword>
<feature type="non-terminal residue" evidence="9">
    <location>
        <position position="1"/>
    </location>
</feature>
<keyword evidence="3" id="KW-1003">Cell membrane</keyword>
<reference evidence="9" key="1">
    <citation type="submission" date="2013-02" db="EMBL/GenBank/DDBJ databases">
        <authorList>
            <person name="Cross G.A.M."/>
            <person name="Kim H.-S."/>
            <person name="Wickstead B."/>
        </authorList>
    </citation>
    <scope>NUCLEOTIDE SEQUENCE</scope>
    <source>
        <strain evidence="9">Lister 427</strain>
    </source>
</reference>
<dbReference type="InterPro" id="IPR019609">
    <property type="entry name" value="Variant_surf_glycoprt_trypan_C"/>
</dbReference>
<sequence>LENFARKMQGNRHAKSTDAGAIDAALSKFLNEINKMQGAPTPKRFILGKIDGTFATGCNGANPDTNNGRFAAYKTEHTSTAGTTIPWIVELRGAADKLQNKSKKMRQKMHLIYKRFRSLNKTLEALAKNPGTHKMAVTAATAPAKTPTHQAQESLKKQCEKFNNNETHCPTDSCEYNKSKKECKSKTGAETPAATTGAGAAGTAASTWCARHGIDRQACENDKTGDKQNCAWRKGKDNEDDKDTKKCLKWEFSSKQTILPQRGFCCICGLAFLKQIPPSFKNNFC</sequence>
<evidence type="ECO:0000256" key="2">
    <source>
        <dbReference type="ARBA" id="ARBA00004609"/>
    </source>
</evidence>
<comment type="function">
    <text evidence="1">VSG forms a coat on the surface of the parasite. The trypanosome evades the immune response of the host by expressing a series of antigenically distinct VSGs from an estimated 1000 VSG genes.</text>
</comment>
<evidence type="ECO:0000256" key="6">
    <source>
        <dbReference type="ARBA" id="ARBA00023180"/>
    </source>
</evidence>
<keyword evidence="6" id="KW-0325">Glycoprotein</keyword>